<dbReference type="InterPro" id="IPR013766">
    <property type="entry name" value="Thioredoxin_domain"/>
</dbReference>
<keyword evidence="6" id="KW-1185">Reference proteome</keyword>
<evidence type="ECO:0000256" key="3">
    <source>
        <dbReference type="SAM" id="SignalP"/>
    </source>
</evidence>
<dbReference type="InterPro" id="IPR000866">
    <property type="entry name" value="AhpC/TSA"/>
</dbReference>
<dbReference type="Pfam" id="PF00578">
    <property type="entry name" value="AhpC-TSA"/>
    <property type="match status" value="1"/>
</dbReference>
<comment type="caution">
    <text evidence="5">The sequence shown here is derived from an EMBL/GenBank/DDBJ whole genome shotgun (WGS) entry which is preliminary data.</text>
</comment>
<dbReference type="InterPro" id="IPR036249">
    <property type="entry name" value="Thioredoxin-like_sf"/>
</dbReference>
<keyword evidence="3" id="KW-0732">Signal</keyword>
<name>A0ABP7Q8L8_9SPHI</name>
<protein>
    <recommendedName>
        <fullName evidence="4">Thioredoxin domain-containing protein</fullName>
    </recommendedName>
</protein>
<dbReference type="Proteomes" id="UP001500742">
    <property type="component" value="Unassembled WGS sequence"/>
</dbReference>
<feature type="signal peptide" evidence="3">
    <location>
        <begin position="1"/>
        <end position="23"/>
    </location>
</feature>
<evidence type="ECO:0000259" key="4">
    <source>
        <dbReference type="PROSITE" id="PS51352"/>
    </source>
</evidence>
<dbReference type="EMBL" id="BAAAZC010000024">
    <property type="protein sequence ID" value="GAA3978428.1"/>
    <property type="molecule type" value="Genomic_DNA"/>
</dbReference>
<dbReference type="CDD" id="cd02966">
    <property type="entry name" value="TlpA_like_family"/>
    <property type="match status" value="1"/>
</dbReference>
<dbReference type="PANTHER" id="PTHR42852">
    <property type="entry name" value="THIOL:DISULFIDE INTERCHANGE PROTEIN DSBE"/>
    <property type="match status" value="1"/>
</dbReference>
<dbReference type="PANTHER" id="PTHR42852:SF17">
    <property type="entry name" value="THIOREDOXIN-LIKE PROTEIN HI_1115"/>
    <property type="match status" value="1"/>
</dbReference>
<organism evidence="5 6">
    <name type="scientific">Mucilaginibacter dorajii</name>
    <dbReference type="NCBI Taxonomy" id="692994"/>
    <lineage>
        <taxon>Bacteria</taxon>
        <taxon>Pseudomonadati</taxon>
        <taxon>Bacteroidota</taxon>
        <taxon>Sphingobacteriia</taxon>
        <taxon>Sphingobacteriales</taxon>
        <taxon>Sphingobacteriaceae</taxon>
        <taxon>Mucilaginibacter</taxon>
    </lineage>
</organism>
<proteinExistence type="predicted"/>
<accession>A0ABP7Q8L8</accession>
<evidence type="ECO:0000313" key="6">
    <source>
        <dbReference type="Proteomes" id="UP001500742"/>
    </source>
</evidence>
<evidence type="ECO:0000313" key="5">
    <source>
        <dbReference type="EMBL" id="GAA3978428.1"/>
    </source>
</evidence>
<feature type="region of interest" description="Disordered" evidence="2">
    <location>
        <begin position="100"/>
        <end position="124"/>
    </location>
</feature>
<sequence length="275" mass="31079">MYNAMKNIFMVLLLLCIALTTNAQDTVKRAPIRRYTIDQNSVVKDSTGKVLSFTQWSALTRTRAYILVPEDFNHMDNKFILVKQGSGALFRHLNRGISNAPTDKSVDNDPAAPPPPPADPYEKMSNWSKPFESEYFKTGEPIKLFSTHDINGNKLSLKELRGKVVVLNFWFIGCPACMQEIPELNEVSAKYKDNPNVVFIAVALDFKSDLKKFLATTPFNYQVVNEGGIYAKEYGIALYPTNLILDKEGKVALHWVGYAPSAPYWMKKTIDENLK</sequence>
<dbReference type="PROSITE" id="PS00194">
    <property type="entry name" value="THIOREDOXIN_1"/>
    <property type="match status" value="1"/>
</dbReference>
<reference evidence="6" key="1">
    <citation type="journal article" date="2019" name="Int. J. Syst. Evol. Microbiol.">
        <title>The Global Catalogue of Microorganisms (GCM) 10K type strain sequencing project: providing services to taxonomists for standard genome sequencing and annotation.</title>
        <authorList>
            <consortium name="The Broad Institute Genomics Platform"/>
            <consortium name="The Broad Institute Genome Sequencing Center for Infectious Disease"/>
            <person name="Wu L."/>
            <person name="Ma J."/>
        </authorList>
    </citation>
    <scope>NUCLEOTIDE SEQUENCE [LARGE SCALE GENOMIC DNA]</scope>
    <source>
        <strain evidence="6">JCM 16601</strain>
    </source>
</reference>
<dbReference type="PROSITE" id="PS51352">
    <property type="entry name" value="THIOREDOXIN_2"/>
    <property type="match status" value="1"/>
</dbReference>
<evidence type="ECO:0000256" key="2">
    <source>
        <dbReference type="SAM" id="MobiDB-lite"/>
    </source>
</evidence>
<evidence type="ECO:0000256" key="1">
    <source>
        <dbReference type="ARBA" id="ARBA00023284"/>
    </source>
</evidence>
<dbReference type="InterPro" id="IPR050553">
    <property type="entry name" value="Thioredoxin_ResA/DsbE_sf"/>
</dbReference>
<dbReference type="InterPro" id="IPR017937">
    <property type="entry name" value="Thioredoxin_CS"/>
</dbReference>
<dbReference type="SUPFAM" id="SSF52833">
    <property type="entry name" value="Thioredoxin-like"/>
    <property type="match status" value="1"/>
</dbReference>
<feature type="domain" description="Thioredoxin" evidence="4">
    <location>
        <begin position="136"/>
        <end position="275"/>
    </location>
</feature>
<dbReference type="Gene3D" id="3.40.30.10">
    <property type="entry name" value="Glutaredoxin"/>
    <property type="match status" value="1"/>
</dbReference>
<keyword evidence="1" id="KW-0676">Redox-active center</keyword>
<gene>
    <name evidence="5" type="ORF">GCM10022210_31720</name>
</gene>
<feature type="chain" id="PRO_5045589223" description="Thioredoxin domain-containing protein" evidence="3">
    <location>
        <begin position="24"/>
        <end position="275"/>
    </location>
</feature>